<reference evidence="4" key="1">
    <citation type="journal article" date="2011" name="Genome Biol.">
        <title>Comparative and functional genomics provide insights into the pathogenicity of dermatophytic fungi.</title>
        <authorList>
            <person name="Burmester A."/>
            <person name="Shelest E."/>
            <person name="Gloeckner G."/>
            <person name="Heddergott C."/>
            <person name="Schindler S."/>
            <person name="Staib P."/>
            <person name="Heidel A."/>
            <person name="Felder M."/>
            <person name="Petzold A."/>
            <person name="Szafranski K."/>
            <person name="Feuermann M."/>
            <person name="Pedruzzi I."/>
            <person name="Priebe S."/>
            <person name="Groth M."/>
            <person name="Winkler R."/>
            <person name="Li W."/>
            <person name="Kniemeyer O."/>
            <person name="Schroeckh V."/>
            <person name="Hertweck C."/>
            <person name="Hube B."/>
            <person name="White T.C."/>
            <person name="Platzer M."/>
            <person name="Guthke R."/>
            <person name="Heitman J."/>
            <person name="Woestemeyer J."/>
            <person name="Zipfel P.F."/>
            <person name="Monod M."/>
            <person name="Brakhage A.A."/>
        </authorList>
    </citation>
    <scope>NUCLEOTIDE SEQUENCE [LARGE SCALE GENOMIC DNA]</scope>
    <source>
        <strain evidence="4">ATCC MYA-4681 / CBS 112371</strain>
    </source>
</reference>
<proteinExistence type="predicted"/>
<keyword evidence="2" id="KW-1133">Transmembrane helix</keyword>
<dbReference type="Proteomes" id="UP000008866">
    <property type="component" value="Unassembled WGS sequence"/>
</dbReference>
<comment type="caution">
    <text evidence="3">The sequence shown here is derived from an EMBL/GenBank/DDBJ whole genome shotgun (WGS) entry which is preliminary data.</text>
</comment>
<gene>
    <name evidence="3" type="ORF">ARB_06069</name>
</gene>
<accession>D4APA2</accession>
<evidence type="ECO:0000256" key="2">
    <source>
        <dbReference type="SAM" id="Phobius"/>
    </source>
</evidence>
<keyword evidence="2" id="KW-0472">Membrane</keyword>
<feature type="region of interest" description="Disordered" evidence="1">
    <location>
        <begin position="182"/>
        <end position="201"/>
    </location>
</feature>
<sequence length="201" mass="21471">MCGIQLVESYIMLPTNINPPCITTVGRGTGEKYLFPSLLRLVSSCLVSSHRLEPLLDSFSTVSSSAAAAAALPVINSSSAQLAAAPPLIPGYLCLPKKRHKNNTQPASQPASPKSLVSAGVVSPLARPQGPLLKNWPPPSPPRSPFHHLISVVFFSFLLLFFFFFFSSSSLLPLSVARAALTSSTDTGGRPKQHQQPVDPR</sequence>
<protein>
    <submittedName>
        <fullName evidence="3">Uncharacterized protein</fullName>
    </submittedName>
</protein>
<keyword evidence="4" id="KW-1185">Reference proteome</keyword>
<dbReference type="RefSeq" id="XP_003015758.1">
    <property type="nucleotide sequence ID" value="XM_003015712.1"/>
</dbReference>
<dbReference type="HOGENOM" id="CLU_1360108_0_0_1"/>
<dbReference type="AlphaFoldDB" id="D4APA2"/>
<keyword evidence="2" id="KW-0812">Transmembrane</keyword>
<evidence type="ECO:0000313" key="4">
    <source>
        <dbReference type="Proteomes" id="UP000008866"/>
    </source>
</evidence>
<dbReference type="GeneID" id="9526039"/>
<organism evidence="3 4">
    <name type="scientific">Arthroderma benhamiae (strain ATCC MYA-4681 / CBS 112371)</name>
    <name type="common">Trichophyton mentagrophytes</name>
    <dbReference type="NCBI Taxonomy" id="663331"/>
    <lineage>
        <taxon>Eukaryota</taxon>
        <taxon>Fungi</taxon>
        <taxon>Dikarya</taxon>
        <taxon>Ascomycota</taxon>
        <taxon>Pezizomycotina</taxon>
        <taxon>Eurotiomycetes</taxon>
        <taxon>Eurotiomycetidae</taxon>
        <taxon>Onygenales</taxon>
        <taxon>Arthrodermataceae</taxon>
        <taxon>Trichophyton</taxon>
    </lineage>
</organism>
<dbReference type="EMBL" id="ABSU01000004">
    <property type="protein sequence ID" value="EFE35113.1"/>
    <property type="molecule type" value="Genomic_DNA"/>
</dbReference>
<evidence type="ECO:0000313" key="3">
    <source>
        <dbReference type="EMBL" id="EFE35113.1"/>
    </source>
</evidence>
<feature type="transmembrane region" description="Helical" evidence="2">
    <location>
        <begin position="146"/>
        <end position="166"/>
    </location>
</feature>
<dbReference type="KEGG" id="abe:ARB_06069"/>
<evidence type="ECO:0000256" key="1">
    <source>
        <dbReference type="SAM" id="MobiDB-lite"/>
    </source>
</evidence>
<name>D4APA2_ARTBC</name>